<dbReference type="GO" id="GO:0020037">
    <property type="term" value="F:heme binding"/>
    <property type="evidence" value="ECO:0007669"/>
    <property type="project" value="UniProtKB-UniRule"/>
</dbReference>
<dbReference type="eggNOG" id="COG2717">
    <property type="taxonomic scope" value="Bacteria"/>
</dbReference>
<keyword evidence="4 8" id="KW-0812">Transmembrane</keyword>
<proteinExistence type="inferred from homology"/>
<feature type="transmembrane region" description="Helical" evidence="8">
    <location>
        <begin position="166"/>
        <end position="185"/>
    </location>
</feature>
<feature type="transmembrane region" description="Helical" evidence="8">
    <location>
        <begin position="41"/>
        <end position="60"/>
    </location>
</feature>
<evidence type="ECO:0000256" key="3">
    <source>
        <dbReference type="ARBA" id="ARBA00022617"/>
    </source>
</evidence>
<keyword evidence="8" id="KW-1003">Cell membrane</keyword>
<keyword evidence="5 8" id="KW-1133">Transmembrane helix</keyword>
<dbReference type="PANTHER" id="PTHR36964">
    <property type="entry name" value="PROTEIN-METHIONINE-SULFOXIDE REDUCTASE HEME-BINDING SUBUNIT MSRQ"/>
    <property type="match status" value="1"/>
</dbReference>
<sequence length="195" mass="22517">MPLFRLLVFAGALLPFALLVMDAFGGRLGPDPGERLTERLGLLAFQCLLVTLFMTPLSRWTGSPVWIRVRRMLGLFAFFYAVLHLLAFLQFVIGWEDLWVAFTKRPYIVFGTIALLLMCPLAITSTRGMMRRLGRSWKPLHRLIYPALVFAWLHFLWQARSDVGEMMAYAVIAIVLLVVRVYWFGWRTLVPLRRA</sequence>
<evidence type="ECO:0000256" key="6">
    <source>
        <dbReference type="ARBA" id="ARBA00023004"/>
    </source>
</evidence>
<dbReference type="PATRIC" id="fig|1288826.3.peg.3690"/>
<keyword evidence="2 8" id="KW-0813">Transport</keyword>
<evidence type="ECO:0000256" key="4">
    <source>
        <dbReference type="ARBA" id="ARBA00022692"/>
    </source>
</evidence>
<dbReference type="GO" id="GO:0016679">
    <property type="term" value="F:oxidoreductase activity, acting on diphenols and related substances as donors"/>
    <property type="evidence" value="ECO:0007669"/>
    <property type="project" value="TreeGrafter"/>
</dbReference>
<keyword evidence="6 8" id="KW-0408">Iron</keyword>
<dbReference type="GO" id="GO:0010181">
    <property type="term" value="F:FMN binding"/>
    <property type="evidence" value="ECO:0007669"/>
    <property type="project" value="UniProtKB-UniRule"/>
</dbReference>
<evidence type="ECO:0000313" key="11">
    <source>
        <dbReference type="Proteomes" id="UP000011960"/>
    </source>
</evidence>
<dbReference type="Pfam" id="PF01794">
    <property type="entry name" value="Ferric_reduct"/>
    <property type="match status" value="1"/>
</dbReference>
<comment type="cofactor">
    <cofactor evidence="8">
        <name>FMN</name>
        <dbReference type="ChEBI" id="CHEBI:58210"/>
    </cofactor>
    <text evidence="8">Binds 1 FMN per subunit.</text>
</comment>
<feature type="domain" description="Ferric oxidoreductase" evidence="9">
    <location>
        <begin position="40"/>
        <end position="151"/>
    </location>
</feature>
<comment type="subcellular location">
    <subcellularLocation>
        <location evidence="8">Cell membrane</location>
        <topology evidence="8">Multi-pass membrane protein</topology>
    </subcellularLocation>
    <subcellularLocation>
        <location evidence="1">Membrane</location>
        <topology evidence="1">Multi-pass membrane protein</topology>
    </subcellularLocation>
</comment>
<reference evidence="10 11" key="1">
    <citation type="journal article" date="2013" name="Genome Announc.">
        <title>Genome Sequence of Hydrothermal Arsenic-Respiring Bacterium Marinobacter santoriniensis NKSG1T.</title>
        <authorList>
            <person name="Handley K.M."/>
            <person name="Upton M."/>
            <person name="Beatson S.A."/>
            <person name="Hery M."/>
            <person name="Lloyd J.R."/>
        </authorList>
    </citation>
    <scope>NUCLEOTIDE SEQUENCE [LARGE SCALE GENOMIC DNA]</scope>
    <source>
        <strain evidence="10 11">NKSG1</strain>
    </source>
</reference>
<organism evidence="10 11">
    <name type="scientific">Marinobacter santoriniensis NKSG1</name>
    <dbReference type="NCBI Taxonomy" id="1288826"/>
    <lineage>
        <taxon>Bacteria</taxon>
        <taxon>Pseudomonadati</taxon>
        <taxon>Pseudomonadota</taxon>
        <taxon>Gammaproteobacteria</taxon>
        <taxon>Pseudomonadales</taxon>
        <taxon>Marinobacteraceae</taxon>
        <taxon>Marinobacter</taxon>
    </lineage>
</organism>
<dbReference type="PANTHER" id="PTHR36964:SF1">
    <property type="entry name" value="PROTEIN-METHIONINE-SULFOXIDE REDUCTASE HEME-BINDING SUBUNIT MSRQ"/>
    <property type="match status" value="1"/>
</dbReference>
<gene>
    <name evidence="8" type="primary">msrQ</name>
    <name evidence="10" type="ORF">MSNKSG1_18575</name>
</gene>
<keyword evidence="8" id="KW-0285">Flavoprotein</keyword>
<comment type="caution">
    <text evidence="10">The sequence shown here is derived from an EMBL/GenBank/DDBJ whole genome shotgun (WGS) entry which is preliminary data.</text>
</comment>
<evidence type="ECO:0000259" key="9">
    <source>
        <dbReference type="Pfam" id="PF01794"/>
    </source>
</evidence>
<keyword evidence="7 8" id="KW-0472">Membrane</keyword>
<dbReference type="InterPro" id="IPR013130">
    <property type="entry name" value="Fe3_Rdtase_TM_dom"/>
</dbReference>
<keyword evidence="8" id="KW-0479">Metal-binding</keyword>
<comment type="function">
    <text evidence="8">Part of the MsrPQ system that repairs oxidized periplasmic proteins containing methionine sulfoxide residues (Met-O), using respiratory chain electrons. Thus protects these proteins from oxidative-stress damage caused by reactive species of oxygen and chlorine generated by the host defense mechanisms. MsrPQ is essential for the maintenance of envelope integrity under bleach stress, rescuing a wide series of structurally unrelated periplasmic proteins from methionine oxidation. MsrQ provides electrons for reduction to the reductase catalytic subunit MsrP, using the quinone pool of the respiratory chain.</text>
</comment>
<protein>
    <recommendedName>
        <fullName evidence="8">Protein-methionine-sulfoxide reductase heme-binding subunit MsrQ</fullName>
    </recommendedName>
    <alternativeName>
        <fullName evidence="8">Flavocytochrome MsrQ</fullName>
    </alternativeName>
</protein>
<dbReference type="AlphaFoldDB" id="M7CPH2"/>
<dbReference type="GO" id="GO:0005886">
    <property type="term" value="C:plasma membrane"/>
    <property type="evidence" value="ECO:0007669"/>
    <property type="project" value="UniProtKB-SubCell"/>
</dbReference>
<name>M7CPH2_9GAMM</name>
<comment type="similarity">
    <text evidence="8">Belongs to the MsrQ family.</text>
</comment>
<comment type="cofactor">
    <cofactor evidence="8">
        <name>heme b</name>
        <dbReference type="ChEBI" id="CHEBI:60344"/>
    </cofactor>
    <text evidence="8">Binds 1 heme b (iron(II)-protoporphyrin IX) group per subunit.</text>
</comment>
<evidence type="ECO:0000256" key="2">
    <source>
        <dbReference type="ARBA" id="ARBA00022448"/>
    </source>
</evidence>
<dbReference type="InterPro" id="IPR022837">
    <property type="entry name" value="MsrQ-like"/>
</dbReference>
<evidence type="ECO:0000256" key="8">
    <source>
        <dbReference type="HAMAP-Rule" id="MF_01207"/>
    </source>
</evidence>
<feature type="transmembrane region" description="Helical" evidence="8">
    <location>
        <begin position="105"/>
        <end position="123"/>
    </location>
</feature>
<dbReference type="STRING" id="1288826.MSNKSG1_18575"/>
<evidence type="ECO:0000256" key="5">
    <source>
        <dbReference type="ARBA" id="ARBA00022989"/>
    </source>
</evidence>
<evidence type="ECO:0000313" key="10">
    <source>
        <dbReference type="EMBL" id="EMP53945.1"/>
    </source>
</evidence>
<feature type="transmembrane region" description="Helical" evidence="8">
    <location>
        <begin position="143"/>
        <end position="160"/>
    </location>
</feature>
<dbReference type="HAMAP" id="MF_01207">
    <property type="entry name" value="MsrQ"/>
    <property type="match status" value="1"/>
</dbReference>
<keyword evidence="3 8" id="KW-0349">Heme</keyword>
<comment type="caution">
    <text evidence="8">Lacks conserved residue(s) required for the propagation of feature annotation.</text>
</comment>
<evidence type="ECO:0000256" key="7">
    <source>
        <dbReference type="ARBA" id="ARBA00023136"/>
    </source>
</evidence>
<evidence type="ECO:0000256" key="1">
    <source>
        <dbReference type="ARBA" id="ARBA00004141"/>
    </source>
</evidence>
<dbReference type="GO" id="GO:0009055">
    <property type="term" value="F:electron transfer activity"/>
    <property type="evidence" value="ECO:0007669"/>
    <property type="project" value="UniProtKB-UniRule"/>
</dbReference>
<keyword evidence="8" id="KW-0288">FMN</keyword>
<keyword evidence="8" id="KW-0249">Electron transport</keyword>
<dbReference type="GO" id="GO:0030091">
    <property type="term" value="P:protein repair"/>
    <property type="evidence" value="ECO:0007669"/>
    <property type="project" value="UniProtKB-UniRule"/>
</dbReference>
<accession>M7CPH2</accession>
<dbReference type="GO" id="GO:0046872">
    <property type="term" value="F:metal ion binding"/>
    <property type="evidence" value="ECO:0007669"/>
    <property type="project" value="UniProtKB-KW"/>
</dbReference>
<keyword evidence="11" id="KW-1185">Reference proteome</keyword>
<dbReference type="Proteomes" id="UP000011960">
    <property type="component" value="Unassembled WGS sequence"/>
</dbReference>
<dbReference type="EMBL" id="APAT01000030">
    <property type="protein sequence ID" value="EMP53945.1"/>
    <property type="molecule type" value="Genomic_DNA"/>
</dbReference>
<feature type="transmembrane region" description="Helical" evidence="8">
    <location>
        <begin position="72"/>
        <end position="93"/>
    </location>
</feature>
<comment type="subunit">
    <text evidence="8">Heterodimer of a catalytic subunit (MsrP) and a heme-binding subunit (MsrQ).</text>
</comment>